<comment type="catalytic activity">
    <reaction evidence="1">
        <text>ATP + protein L-histidine = ADP + protein N-phospho-L-histidine.</text>
        <dbReference type="EC" id="2.7.13.3"/>
    </reaction>
</comment>
<feature type="region of interest" description="Disordered" evidence="6">
    <location>
        <begin position="1"/>
        <end position="29"/>
    </location>
</feature>
<feature type="domain" description="PAC" evidence="10">
    <location>
        <begin position="319"/>
        <end position="372"/>
    </location>
</feature>
<dbReference type="Pfam" id="PF00512">
    <property type="entry name" value="HisKA"/>
    <property type="match status" value="1"/>
</dbReference>
<dbReference type="InterPro" id="IPR005467">
    <property type="entry name" value="His_kinase_dom"/>
</dbReference>
<dbReference type="PRINTS" id="PR00344">
    <property type="entry name" value="BCTRLSENSOR"/>
</dbReference>
<protein>
    <recommendedName>
        <fullName evidence="2">histidine kinase</fullName>
        <ecNumber evidence="2">2.7.13.3</ecNumber>
    </recommendedName>
</protein>
<dbReference type="CDD" id="cd00082">
    <property type="entry name" value="HisKA"/>
    <property type="match status" value="1"/>
</dbReference>
<dbReference type="EC" id="2.7.13.3" evidence="2"/>
<feature type="domain" description="PAC" evidence="10">
    <location>
        <begin position="201"/>
        <end position="253"/>
    </location>
</feature>
<keyword evidence="5" id="KW-0175">Coiled coil</keyword>
<evidence type="ECO:0000313" key="12">
    <source>
        <dbReference type="Proteomes" id="UP000223527"/>
    </source>
</evidence>
<evidence type="ECO:0000256" key="1">
    <source>
        <dbReference type="ARBA" id="ARBA00000085"/>
    </source>
</evidence>
<dbReference type="InterPro" id="IPR011006">
    <property type="entry name" value="CheY-like_superfamily"/>
</dbReference>
<dbReference type="RefSeq" id="WP_099097177.1">
    <property type="nucleotide sequence ID" value="NZ_PDNU01000054.1"/>
</dbReference>
<dbReference type="OrthoDB" id="7284568at2"/>
<keyword evidence="11" id="KW-0808">Transferase</keyword>
<dbReference type="SUPFAM" id="SSF55874">
    <property type="entry name" value="ATPase domain of HSP90 chaperone/DNA topoisomerase II/histidine kinase"/>
    <property type="match status" value="1"/>
</dbReference>
<feature type="domain" description="Response regulatory" evidence="8">
    <location>
        <begin position="764"/>
        <end position="817"/>
    </location>
</feature>
<evidence type="ECO:0000259" key="8">
    <source>
        <dbReference type="PROSITE" id="PS50110"/>
    </source>
</evidence>
<evidence type="ECO:0000256" key="3">
    <source>
        <dbReference type="ARBA" id="ARBA00022553"/>
    </source>
</evidence>
<evidence type="ECO:0000256" key="5">
    <source>
        <dbReference type="SAM" id="Coils"/>
    </source>
</evidence>
<accession>A0A2C7A8D1</accession>
<dbReference type="SMART" id="SM00388">
    <property type="entry name" value="HisKA"/>
    <property type="match status" value="1"/>
</dbReference>
<dbReference type="AlphaFoldDB" id="A0A2C7A8D1"/>
<feature type="modified residue" description="4-aspartylphosphate" evidence="4">
    <location>
        <position position="814"/>
    </location>
</feature>
<dbReference type="InterPro" id="IPR013656">
    <property type="entry name" value="PAS_4"/>
</dbReference>
<dbReference type="InterPro" id="IPR013655">
    <property type="entry name" value="PAS_fold_3"/>
</dbReference>
<reference evidence="11 12" key="1">
    <citation type="submission" date="2017-10" db="EMBL/GenBank/DDBJ databases">
        <authorList>
            <person name="Banno H."/>
            <person name="Chua N.-H."/>
        </authorList>
    </citation>
    <scope>NUCLEOTIDE SEQUENCE [LARGE SCALE GENOMIC DNA]</scope>
    <source>
        <strain evidence="11 12">YW11</strain>
    </source>
</reference>
<dbReference type="SUPFAM" id="SSF52172">
    <property type="entry name" value="CheY-like"/>
    <property type="match status" value="1"/>
</dbReference>
<dbReference type="InterPro" id="IPR035965">
    <property type="entry name" value="PAS-like_dom_sf"/>
</dbReference>
<dbReference type="InterPro" id="IPR036097">
    <property type="entry name" value="HisK_dim/P_sf"/>
</dbReference>
<gene>
    <name evidence="11" type="ORF">CR162_19450</name>
</gene>
<sequence length="817" mass="86480">MENLALPSALDPAAPSPATPSPGLPPEDRIGPWLAALEAAGAAVAVLDGARPGLPLLGCTAGFSSRGGKDALELLRQAGAEVVRAHQGRTFRPGGAPALALAPLRLGPGAAEELLLCSLPDDEGAEDRRLRAQLALSGSAAWEWEVATGRIAGDAQFAIWHGLPASGAALDPAGFFARIHPQDRMRIRLAVGGLLRGAELFSKEYRLLAPDGTVRWVQGRTRCWPDAEGQPARLIGTLTDITEQKRTEERLRIAQSAGGIGTFEHVPGFATAAVSATFCALLGLRPAANLPVPLVNGLVREGDPSPFDRLPPAAPGPAETRTFRIRRSDNGATRWLMRRGEYLRDADTSELRFSGVLYDITATQEAESRLQALNEALESRVAERTRELDRVWRVSPDLFFVGDAEGRCLGANPAWEAALGISLGALPGTPLVALVAEEDRDALEAALAQLREGRADVAAELRMRHADGGNRAFSWACIPDGNGFVAAGRDVTGHRELEERLRQSQKMEAVGQLTGGLAHDFNNLLAGIGGSLELMQARLDRGQPEALPRHLEVAQGAVQRAAALTHRLLAFARRQTLDARPTAVNALVGGMLELIRRSVGPHIHIETDLEPTLWLTLCDQNQLESALLNLCLNARDAMPGGGLLRIATANVAVDAAAARALDLPPAGYVRLTAADTGSGMDEATLAKVFEPFFTTKPLGQGTGLGLSMVYGFARQSGGQVRIDSVPGQGTAVHLYLPRHQEAGQVPPPAMAEGLPVAGRGRNRTVLLVDDEPSLRAVAREALEYGGYTVLEAEDGAGGLALLRGGRAVDLLVADVGL</sequence>
<dbReference type="GO" id="GO:0000155">
    <property type="term" value="F:phosphorelay sensor kinase activity"/>
    <property type="evidence" value="ECO:0007669"/>
    <property type="project" value="InterPro"/>
</dbReference>
<feature type="non-terminal residue" evidence="11">
    <location>
        <position position="817"/>
    </location>
</feature>
<dbReference type="SMART" id="SM00086">
    <property type="entry name" value="PAC"/>
    <property type="match status" value="2"/>
</dbReference>
<dbReference type="PROSITE" id="PS50112">
    <property type="entry name" value="PAS"/>
    <property type="match status" value="1"/>
</dbReference>
<dbReference type="Gene3D" id="3.30.565.10">
    <property type="entry name" value="Histidine kinase-like ATPase, C-terminal domain"/>
    <property type="match status" value="1"/>
</dbReference>
<proteinExistence type="predicted"/>
<keyword evidence="12" id="KW-1185">Reference proteome</keyword>
<feature type="compositionally biased region" description="Low complexity" evidence="6">
    <location>
        <begin position="1"/>
        <end position="13"/>
    </location>
</feature>
<keyword evidence="11" id="KW-0418">Kinase</keyword>
<organism evidence="11 12">
    <name type="scientific">Teichococcus rhizosphaerae</name>
    <dbReference type="NCBI Taxonomy" id="1335062"/>
    <lineage>
        <taxon>Bacteria</taxon>
        <taxon>Pseudomonadati</taxon>
        <taxon>Pseudomonadota</taxon>
        <taxon>Alphaproteobacteria</taxon>
        <taxon>Acetobacterales</taxon>
        <taxon>Roseomonadaceae</taxon>
        <taxon>Roseomonas</taxon>
    </lineage>
</organism>
<dbReference type="EMBL" id="PDNU01000054">
    <property type="protein sequence ID" value="PHK93294.1"/>
    <property type="molecule type" value="Genomic_DNA"/>
</dbReference>
<dbReference type="Pfam" id="PF08448">
    <property type="entry name" value="PAS_4"/>
    <property type="match status" value="1"/>
</dbReference>
<name>A0A2C7A8D1_9PROT</name>
<dbReference type="PROSITE" id="PS50109">
    <property type="entry name" value="HIS_KIN"/>
    <property type="match status" value="1"/>
</dbReference>
<dbReference type="PROSITE" id="PS50110">
    <property type="entry name" value="RESPONSE_REGULATORY"/>
    <property type="match status" value="1"/>
</dbReference>
<dbReference type="SMART" id="SM00091">
    <property type="entry name" value="PAS"/>
    <property type="match status" value="2"/>
</dbReference>
<evidence type="ECO:0000259" key="9">
    <source>
        <dbReference type="PROSITE" id="PS50112"/>
    </source>
</evidence>
<dbReference type="InterPro" id="IPR036890">
    <property type="entry name" value="HATPase_C_sf"/>
</dbReference>
<evidence type="ECO:0000256" key="2">
    <source>
        <dbReference type="ARBA" id="ARBA00012438"/>
    </source>
</evidence>
<dbReference type="InterPro" id="IPR000014">
    <property type="entry name" value="PAS"/>
</dbReference>
<evidence type="ECO:0000256" key="6">
    <source>
        <dbReference type="SAM" id="MobiDB-lite"/>
    </source>
</evidence>
<evidence type="ECO:0000259" key="7">
    <source>
        <dbReference type="PROSITE" id="PS50109"/>
    </source>
</evidence>
<dbReference type="InterPro" id="IPR003594">
    <property type="entry name" value="HATPase_dom"/>
</dbReference>
<dbReference type="CDD" id="cd00130">
    <property type="entry name" value="PAS"/>
    <property type="match status" value="2"/>
</dbReference>
<dbReference type="Gene3D" id="2.10.70.100">
    <property type="match status" value="1"/>
</dbReference>
<feature type="domain" description="PAS" evidence="9">
    <location>
        <begin position="384"/>
        <end position="454"/>
    </location>
</feature>
<feature type="compositionally biased region" description="Pro residues" evidence="6">
    <location>
        <begin position="14"/>
        <end position="25"/>
    </location>
</feature>
<feature type="coiled-coil region" evidence="5">
    <location>
        <begin position="433"/>
        <end position="460"/>
    </location>
</feature>
<dbReference type="InterPro" id="IPR000700">
    <property type="entry name" value="PAS-assoc_C"/>
</dbReference>
<evidence type="ECO:0000313" key="11">
    <source>
        <dbReference type="EMBL" id="PHK93294.1"/>
    </source>
</evidence>
<dbReference type="NCBIfam" id="TIGR00229">
    <property type="entry name" value="sensory_box"/>
    <property type="match status" value="2"/>
</dbReference>
<dbReference type="InterPro" id="IPR001610">
    <property type="entry name" value="PAC"/>
</dbReference>
<dbReference type="PANTHER" id="PTHR43065">
    <property type="entry name" value="SENSOR HISTIDINE KINASE"/>
    <property type="match status" value="1"/>
</dbReference>
<dbReference type="Gene3D" id="3.30.450.20">
    <property type="entry name" value="PAS domain"/>
    <property type="match status" value="3"/>
</dbReference>
<dbReference type="InterPro" id="IPR003661">
    <property type="entry name" value="HisK_dim/P_dom"/>
</dbReference>
<keyword evidence="3 4" id="KW-0597">Phosphoprotein</keyword>
<comment type="caution">
    <text evidence="11">The sequence shown here is derived from an EMBL/GenBank/DDBJ whole genome shotgun (WGS) entry which is preliminary data.</text>
</comment>
<dbReference type="InterPro" id="IPR004358">
    <property type="entry name" value="Sig_transdc_His_kin-like_C"/>
</dbReference>
<dbReference type="Gene3D" id="3.40.50.2300">
    <property type="match status" value="1"/>
</dbReference>
<dbReference type="Pfam" id="PF08447">
    <property type="entry name" value="PAS_3"/>
    <property type="match status" value="1"/>
</dbReference>
<feature type="domain" description="Histidine kinase" evidence="7">
    <location>
        <begin position="516"/>
        <end position="740"/>
    </location>
</feature>
<dbReference type="InterPro" id="IPR001789">
    <property type="entry name" value="Sig_transdc_resp-reg_receiver"/>
</dbReference>
<dbReference type="SUPFAM" id="SSF55785">
    <property type="entry name" value="PYP-like sensor domain (PAS domain)"/>
    <property type="match status" value="3"/>
</dbReference>
<dbReference type="SMART" id="SM00387">
    <property type="entry name" value="HATPase_c"/>
    <property type="match status" value="1"/>
</dbReference>
<dbReference type="PANTHER" id="PTHR43065:SF42">
    <property type="entry name" value="TWO-COMPONENT SENSOR PPRA"/>
    <property type="match status" value="1"/>
</dbReference>
<dbReference type="Gene3D" id="1.10.287.130">
    <property type="match status" value="1"/>
</dbReference>
<evidence type="ECO:0000256" key="4">
    <source>
        <dbReference type="PROSITE-ProRule" id="PRU00169"/>
    </source>
</evidence>
<dbReference type="SUPFAM" id="SSF47384">
    <property type="entry name" value="Homodimeric domain of signal transducing histidine kinase"/>
    <property type="match status" value="1"/>
</dbReference>
<dbReference type="Proteomes" id="UP000223527">
    <property type="component" value="Unassembled WGS sequence"/>
</dbReference>
<dbReference type="PROSITE" id="PS50113">
    <property type="entry name" value="PAC"/>
    <property type="match status" value="2"/>
</dbReference>
<evidence type="ECO:0000259" key="10">
    <source>
        <dbReference type="PROSITE" id="PS50113"/>
    </source>
</evidence>
<dbReference type="Pfam" id="PF02518">
    <property type="entry name" value="HATPase_c"/>
    <property type="match status" value="1"/>
</dbReference>